<feature type="region of interest" description="Disordered" evidence="1">
    <location>
        <begin position="1131"/>
        <end position="1230"/>
    </location>
</feature>
<proteinExistence type="predicted"/>
<keyword evidence="2" id="KW-0812">Transmembrane</keyword>
<feature type="region of interest" description="Disordered" evidence="1">
    <location>
        <begin position="71"/>
        <end position="144"/>
    </location>
</feature>
<sequence>MEGNPCSVVSHTATKHRNRGSVRPVCSFVSYLSLFVLAASLTLCSEWGNSVYTVSPACALVHFAAAASQGENPEAGENRGAKNCAASSSTAGKAAESSLDRSSTSSGENGAGDGSSKSPSPDPPDGGNEAGRSASASRAAAPASAFSRVSTEKFLADRWLGSENPLHRRMCESMNADPKLAKQFILLALLLVQFSEDEATPEGRRWDMKESVKFGQATELLHRLLVDAHAEPSRRSGFFWQNAEPCEINTIAGKQVTLVAVRLFEAIQASRGSPPATSGDESPGDVSAERPQASESEAAKAGDANGPPASVAQYWARWYKEAKQSTSEDDKKTAKTASGGNGTQRSARTAPGGKSAQSATRDATPSGDQKEAGVQRDSEGSRAADASAEDFPMGDGTFAYHAFIVRLMEEEQVESKMWSTQDILKFSRRTRISLRPGETLPELINHATSIWSSYLIVRRLQTGDAMETMLADWVVGPVVASTTGAFQDAVSLVSDAVREPIMDEPVCGHIFLLLDGFRSSPLASVFIEGSTTATQLEQFRQYLLSVLVSELEKAVQQLAEDLRLLRKDPFRRPRKAPRTRRVAASTSTDDGAEGAEGADALAAEAVPRVTRKQLPITRLAGYVVKLGSGIFQSGVLGEGNSYEANQRLLQAMTSDSMLVEIQFFNEGNRSLHNAANPLVSLPEQPILERGAHLGEARNLRNGVEDERDEAANILRNPDSLLSAPDWTGGDPDAVVPVVTAMKALKRHINGAKGALPIWFFRRSFVIYSTIEGGDVTDTLGSHLGLPFTTDYDIHFFVYVPISSYSSNVGEKLRKSFLLMAQAPAAGANWGLSGVDPVVDDCRIKELGTAKLTDDGQALKLKTFGIGLDDNQRTNVQKFIQRDMVLIHYKIKGLASMRSSLTPGEEWRIMRAEKMFARILKQCRNLLEVPYAVVVKKQNHVETRQAKKSAEVEGGLPPWVLAIAVVCTAVPLIVFMCCLQFHKRLPLPWWLTCICSSSPPWEASRDAEEQDMQSVVHSQCLTQADLCMLYDVPSVSEAGSLAGSSASRPKGSSAVGSPQRRSPRNGHGSRMTSRSGALSPVSGGGKSAWMSGASLAAGPVPSGTTLRNGPRGGWLDSTGRWVTSQVCAEPGAASRLSTGGGRDGQVGLGGPFGSAEAGYQAQRDGASQTGRMRESVRSEKSPNATACVAEEGSSSLSAVPTGLGRPCLTERAAPGKPRSPRSPSGGAGSEE</sequence>
<protein>
    <recommendedName>
        <fullName evidence="4">Transmembrane protein</fullName>
    </recommendedName>
</protein>
<keyword evidence="2" id="KW-1133">Transmembrane helix</keyword>
<reference evidence="3" key="1">
    <citation type="journal article" date="2015" name="PLoS ONE">
        <title>Comprehensive Evaluation of Toxoplasma gondii VEG and Neospora caninum LIV Genomes with Tachyzoite Stage Transcriptome and Proteome Defines Novel Transcript Features.</title>
        <authorList>
            <person name="Ramaprasad A."/>
            <person name="Mourier T."/>
            <person name="Naeem R."/>
            <person name="Malas T.B."/>
            <person name="Moussa E."/>
            <person name="Panigrahi A."/>
            <person name="Vermont S.J."/>
            <person name="Otto T.D."/>
            <person name="Wastling J."/>
            <person name="Pain A."/>
        </authorList>
    </citation>
    <scope>NUCLEOTIDE SEQUENCE</scope>
    <source>
        <strain evidence="3">Liverpool</strain>
    </source>
</reference>
<feature type="compositionally biased region" description="Basic and acidic residues" evidence="1">
    <location>
        <begin position="1170"/>
        <end position="1179"/>
    </location>
</feature>
<evidence type="ECO:0000256" key="1">
    <source>
        <dbReference type="SAM" id="MobiDB-lite"/>
    </source>
</evidence>
<feature type="region of interest" description="Disordered" evidence="1">
    <location>
        <begin position="322"/>
        <end position="391"/>
    </location>
</feature>
<evidence type="ECO:0000256" key="2">
    <source>
        <dbReference type="SAM" id="Phobius"/>
    </source>
</evidence>
<feature type="compositionally biased region" description="Low complexity" evidence="1">
    <location>
        <begin position="114"/>
        <end position="144"/>
    </location>
</feature>
<feature type="compositionally biased region" description="Basic and acidic residues" evidence="1">
    <location>
        <begin position="368"/>
        <end position="382"/>
    </location>
</feature>
<dbReference type="AlphaFoldDB" id="A0A0F7URF3"/>
<feature type="transmembrane region" description="Helical" evidence="2">
    <location>
        <begin position="25"/>
        <end position="43"/>
    </location>
</feature>
<feature type="region of interest" description="Disordered" evidence="1">
    <location>
        <begin position="270"/>
        <end position="307"/>
    </location>
</feature>
<feature type="compositionally biased region" description="Polar residues" evidence="1">
    <location>
        <begin position="355"/>
        <end position="367"/>
    </location>
</feature>
<feature type="compositionally biased region" description="Polar residues" evidence="1">
    <location>
        <begin position="335"/>
        <end position="347"/>
    </location>
</feature>
<feature type="compositionally biased region" description="Low complexity" evidence="1">
    <location>
        <begin position="1210"/>
        <end position="1223"/>
    </location>
</feature>
<evidence type="ECO:0000313" key="3">
    <source>
        <dbReference type="EMBL" id="CEL71020.1"/>
    </source>
</evidence>
<accession>A0A0F7URF3</accession>
<organism evidence="3">
    <name type="scientific">Neospora caninum (strain Liverpool)</name>
    <dbReference type="NCBI Taxonomy" id="572307"/>
    <lineage>
        <taxon>Eukaryota</taxon>
        <taxon>Sar</taxon>
        <taxon>Alveolata</taxon>
        <taxon>Apicomplexa</taxon>
        <taxon>Conoidasida</taxon>
        <taxon>Coccidia</taxon>
        <taxon>Eucoccidiorida</taxon>
        <taxon>Eimeriorina</taxon>
        <taxon>Sarcocystidae</taxon>
        <taxon>Neospora</taxon>
    </lineage>
</organism>
<name>A0A0F7URF3_NEOCL</name>
<feature type="compositionally biased region" description="Basic and acidic residues" evidence="1">
    <location>
        <begin position="322"/>
        <end position="333"/>
    </location>
</feature>
<keyword evidence="2" id="KW-0472">Membrane</keyword>
<gene>
    <name evidence="3" type="ORF">BN1204_066830</name>
</gene>
<feature type="compositionally biased region" description="Gly residues" evidence="1">
    <location>
        <begin position="1137"/>
        <end position="1151"/>
    </location>
</feature>
<feature type="region of interest" description="Disordered" evidence="1">
    <location>
        <begin position="573"/>
        <end position="595"/>
    </location>
</feature>
<dbReference type="EMBL" id="LN714487">
    <property type="protein sequence ID" value="CEL71020.1"/>
    <property type="molecule type" value="Genomic_DNA"/>
</dbReference>
<feature type="region of interest" description="Disordered" evidence="1">
    <location>
        <begin position="1039"/>
        <end position="1116"/>
    </location>
</feature>
<evidence type="ECO:0008006" key="4">
    <source>
        <dbReference type="Google" id="ProtNLM"/>
    </source>
</evidence>